<dbReference type="InterPro" id="IPR039903">
    <property type="entry name" value="Zswim2"/>
</dbReference>
<proteinExistence type="predicted"/>
<feature type="region of interest" description="Disordered" evidence="2">
    <location>
        <begin position="187"/>
        <end position="212"/>
    </location>
</feature>
<dbReference type="Proteomes" id="UP000053477">
    <property type="component" value="Unassembled WGS sequence"/>
</dbReference>
<evidence type="ECO:0000313" key="5">
    <source>
        <dbReference type="EMBL" id="KLO14892.1"/>
    </source>
</evidence>
<feature type="domain" description="SWIM-type" evidence="4">
    <location>
        <begin position="111"/>
        <end position="143"/>
    </location>
</feature>
<dbReference type="InterPro" id="IPR013083">
    <property type="entry name" value="Znf_RING/FYVE/PHD"/>
</dbReference>
<keyword evidence="1" id="KW-0863">Zinc-finger</keyword>
<keyword evidence="6" id="KW-1185">Reference proteome</keyword>
<evidence type="ECO:0000256" key="1">
    <source>
        <dbReference type="PROSITE-ProRule" id="PRU00175"/>
    </source>
</evidence>
<evidence type="ECO:0000313" key="6">
    <source>
        <dbReference type="Proteomes" id="UP000053477"/>
    </source>
</evidence>
<accession>A0A0H2RTF4</accession>
<dbReference type="InterPro" id="IPR007527">
    <property type="entry name" value="Znf_SWIM"/>
</dbReference>
<dbReference type="PROSITE" id="PS50089">
    <property type="entry name" value="ZF_RING_2"/>
    <property type="match status" value="1"/>
</dbReference>
<dbReference type="InterPro" id="IPR001841">
    <property type="entry name" value="Znf_RING"/>
</dbReference>
<dbReference type="AlphaFoldDB" id="A0A0H2RTF4"/>
<organism evidence="5 6">
    <name type="scientific">Schizopora paradoxa</name>
    <dbReference type="NCBI Taxonomy" id="27342"/>
    <lineage>
        <taxon>Eukaryota</taxon>
        <taxon>Fungi</taxon>
        <taxon>Dikarya</taxon>
        <taxon>Basidiomycota</taxon>
        <taxon>Agaricomycotina</taxon>
        <taxon>Agaricomycetes</taxon>
        <taxon>Hymenochaetales</taxon>
        <taxon>Schizoporaceae</taxon>
        <taxon>Schizopora</taxon>
    </lineage>
</organism>
<keyword evidence="1" id="KW-0479">Metal-binding</keyword>
<feature type="compositionally biased region" description="Low complexity" evidence="2">
    <location>
        <begin position="8"/>
        <end position="31"/>
    </location>
</feature>
<dbReference type="PROSITE" id="PS50966">
    <property type="entry name" value="ZF_SWIM"/>
    <property type="match status" value="1"/>
</dbReference>
<dbReference type="GO" id="GO:0008270">
    <property type="term" value="F:zinc ion binding"/>
    <property type="evidence" value="ECO:0007669"/>
    <property type="project" value="UniProtKB-KW"/>
</dbReference>
<reference evidence="5 6" key="1">
    <citation type="submission" date="2015-04" db="EMBL/GenBank/DDBJ databases">
        <title>Complete genome sequence of Schizopora paradoxa KUC8140, a cosmopolitan wood degrader in East Asia.</title>
        <authorList>
            <consortium name="DOE Joint Genome Institute"/>
            <person name="Min B."/>
            <person name="Park H."/>
            <person name="Jang Y."/>
            <person name="Kim J.-J."/>
            <person name="Kim K.H."/>
            <person name="Pangilinan J."/>
            <person name="Lipzen A."/>
            <person name="Riley R."/>
            <person name="Grigoriev I.V."/>
            <person name="Spatafora J.W."/>
            <person name="Choi I.-G."/>
        </authorList>
    </citation>
    <scope>NUCLEOTIDE SEQUENCE [LARGE SCALE GENOMIC DNA]</scope>
    <source>
        <strain evidence="5 6">KUC8140</strain>
    </source>
</reference>
<evidence type="ECO:0000259" key="3">
    <source>
        <dbReference type="PROSITE" id="PS50089"/>
    </source>
</evidence>
<evidence type="ECO:0000256" key="2">
    <source>
        <dbReference type="SAM" id="MobiDB-lite"/>
    </source>
</evidence>
<sequence length="328" mass="35936">MTSGATPASYAYASGSKSSSADRSSSKVLSALDALDEPVSKPKAKRQRKAKDPDAPKVEKRGARLKSSCPQNIKERVGRVISQRFYMIDRQRSGSELGEEFKVLGSTGNVYTVVIDRNPRCNCPDATKGNHCKHILFIYLKVLQVPQISPHWYQKALIGSELEEIFANAPAAPNAVANTRVRDAYAQASGRPLSSQASSSSNNGQNKRKPGPDDDCPVCYETMHNVQEKQLSYCEACGNCLHKDCFTQWAKSAKNGVTCVWCRAPWAQAGTPTRARAAGGNATTSEGYLNLSGVAGVSPVRDTSSYYQGPRRGQRHLGYQDYEDDWRF</sequence>
<dbReference type="EMBL" id="KQ085937">
    <property type="protein sequence ID" value="KLO14892.1"/>
    <property type="molecule type" value="Genomic_DNA"/>
</dbReference>
<evidence type="ECO:0000259" key="4">
    <source>
        <dbReference type="PROSITE" id="PS50966"/>
    </source>
</evidence>
<dbReference type="GO" id="GO:0061630">
    <property type="term" value="F:ubiquitin protein ligase activity"/>
    <property type="evidence" value="ECO:0007669"/>
    <property type="project" value="InterPro"/>
</dbReference>
<dbReference type="PANTHER" id="PTHR21540">
    <property type="entry name" value="RING FINGER AND SWIM DOMAIN-CONTAINING PROTEIN 2"/>
    <property type="match status" value="1"/>
</dbReference>
<evidence type="ECO:0008006" key="7">
    <source>
        <dbReference type="Google" id="ProtNLM"/>
    </source>
</evidence>
<feature type="domain" description="RING-type" evidence="3">
    <location>
        <begin position="216"/>
        <end position="263"/>
    </location>
</feature>
<feature type="compositionally biased region" description="Basic and acidic residues" evidence="2">
    <location>
        <begin position="50"/>
        <end position="62"/>
    </location>
</feature>
<dbReference type="Gene3D" id="3.30.40.10">
    <property type="entry name" value="Zinc/RING finger domain, C3HC4 (zinc finger)"/>
    <property type="match status" value="1"/>
</dbReference>
<dbReference type="SUPFAM" id="SSF57850">
    <property type="entry name" value="RING/U-box"/>
    <property type="match status" value="1"/>
</dbReference>
<protein>
    <recommendedName>
        <fullName evidence="7">SWIM-type domain-containing protein</fullName>
    </recommendedName>
</protein>
<dbReference type="OrthoDB" id="2122982at2759"/>
<name>A0A0H2RTF4_9AGAM</name>
<dbReference type="InParanoid" id="A0A0H2RTF4"/>
<dbReference type="STRING" id="27342.A0A0H2RTF4"/>
<keyword evidence="1" id="KW-0862">Zinc</keyword>
<gene>
    <name evidence="5" type="ORF">SCHPADRAFT_825594</name>
</gene>
<dbReference type="PANTHER" id="PTHR21540:SF0">
    <property type="entry name" value="PHD FAMILY PROTEIN"/>
    <property type="match status" value="1"/>
</dbReference>
<feature type="region of interest" description="Disordered" evidence="2">
    <location>
        <begin position="1"/>
        <end position="69"/>
    </location>
</feature>